<dbReference type="RefSeq" id="WP_114582531.1">
    <property type="nucleotide sequence ID" value="NZ_QPMH01000011.1"/>
</dbReference>
<evidence type="ECO:0000256" key="9">
    <source>
        <dbReference type="RuleBase" id="RU369079"/>
    </source>
</evidence>
<keyword evidence="4 9" id="KW-0997">Cell inner membrane</keyword>
<evidence type="ECO:0000256" key="7">
    <source>
        <dbReference type="ARBA" id="ARBA00023136"/>
    </source>
</evidence>
<dbReference type="Pfam" id="PF04290">
    <property type="entry name" value="DctQ"/>
    <property type="match status" value="1"/>
</dbReference>
<keyword evidence="3" id="KW-1003">Cell membrane</keyword>
<dbReference type="AlphaFoldDB" id="A0A369T843"/>
<evidence type="ECO:0000256" key="1">
    <source>
        <dbReference type="ARBA" id="ARBA00004429"/>
    </source>
</evidence>
<evidence type="ECO:0000313" key="12">
    <source>
        <dbReference type="Proteomes" id="UP000253941"/>
    </source>
</evidence>
<evidence type="ECO:0000256" key="3">
    <source>
        <dbReference type="ARBA" id="ARBA00022475"/>
    </source>
</evidence>
<reference evidence="11 12" key="1">
    <citation type="submission" date="2018-07" db="EMBL/GenBank/DDBJ databases">
        <title>Venubactetium sediminum gen. nov., sp. nov., isolated from a marine solar saltern.</title>
        <authorList>
            <person name="Wang S."/>
        </authorList>
    </citation>
    <scope>NUCLEOTIDE SEQUENCE [LARGE SCALE GENOMIC DNA]</scope>
    <source>
        <strain evidence="11 12">WD2A32</strain>
    </source>
</reference>
<dbReference type="PANTHER" id="PTHR35011:SF4">
    <property type="entry name" value="SLL1102 PROTEIN"/>
    <property type="match status" value="1"/>
</dbReference>
<dbReference type="Proteomes" id="UP000253941">
    <property type="component" value="Unassembled WGS sequence"/>
</dbReference>
<dbReference type="GO" id="GO:0005886">
    <property type="term" value="C:plasma membrane"/>
    <property type="evidence" value="ECO:0007669"/>
    <property type="project" value="UniProtKB-SubCell"/>
</dbReference>
<accession>A0A369T843</accession>
<gene>
    <name evidence="11" type="ORF">DRB17_12410</name>
</gene>
<proteinExistence type="inferred from homology"/>
<evidence type="ECO:0000256" key="6">
    <source>
        <dbReference type="ARBA" id="ARBA00022989"/>
    </source>
</evidence>
<feature type="transmembrane region" description="Helical" evidence="9">
    <location>
        <begin position="142"/>
        <end position="166"/>
    </location>
</feature>
<evidence type="ECO:0000256" key="8">
    <source>
        <dbReference type="ARBA" id="ARBA00038436"/>
    </source>
</evidence>
<dbReference type="InterPro" id="IPR007387">
    <property type="entry name" value="TRAP_DctQ"/>
</dbReference>
<keyword evidence="2 9" id="KW-0813">Transport</keyword>
<organism evidence="11 12">
    <name type="scientific">Ferruginivarius sediminum</name>
    <dbReference type="NCBI Taxonomy" id="2661937"/>
    <lineage>
        <taxon>Bacteria</taxon>
        <taxon>Pseudomonadati</taxon>
        <taxon>Pseudomonadota</taxon>
        <taxon>Alphaproteobacteria</taxon>
        <taxon>Rhodospirillales</taxon>
        <taxon>Rhodospirillaceae</taxon>
        <taxon>Ferruginivarius</taxon>
    </lineage>
</organism>
<dbReference type="PANTHER" id="PTHR35011">
    <property type="entry name" value="2,3-DIKETO-L-GULONATE TRAP TRANSPORTER SMALL PERMEASE PROTEIN YIAM"/>
    <property type="match status" value="1"/>
</dbReference>
<dbReference type="EMBL" id="QPMH01000011">
    <property type="protein sequence ID" value="RDD61499.1"/>
    <property type="molecule type" value="Genomic_DNA"/>
</dbReference>
<feature type="transmembrane region" description="Helical" evidence="9">
    <location>
        <begin position="92"/>
        <end position="114"/>
    </location>
</feature>
<keyword evidence="12" id="KW-1185">Reference proteome</keyword>
<keyword evidence="5 9" id="KW-0812">Transmembrane</keyword>
<evidence type="ECO:0000259" key="10">
    <source>
        <dbReference type="Pfam" id="PF04290"/>
    </source>
</evidence>
<name>A0A369T843_9PROT</name>
<dbReference type="GO" id="GO:0022857">
    <property type="term" value="F:transmembrane transporter activity"/>
    <property type="evidence" value="ECO:0007669"/>
    <property type="project" value="UniProtKB-UniRule"/>
</dbReference>
<comment type="subunit">
    <text evidence="9">The complex comprises the extracytoplasmic solute receptor protein and the two transmembrane proteins.</text>
</comment>
<dbReference type="InterPro" id="IPR055348">
    <property type="entry name" value="DctQ"/>
</dbReference>
<evidence type="ECO:0000256" key="5">
    <source>
        <dbReference type="ARBA" id="ARBA00022692"/>
    </source>
</evidence>
<evidence type="ECO:0000256" key="2">
    <source>
        <dbReference type="ARBA" id="ARBA00022448"/>
    </source>
</evidence>
<keyword evidence="7 9" id="KW-0472">Membrane</keyword>
<keyword evidence="6 9" id="KW-1133">Transmembrane helix</keyword>
<feature type="domain" description="Tripartite ATP-independent periplasmic transporters DctQ component" evidence="10">
    <location>
        <begin position="29"/>
        <end position="162"/>
    </location>
</feature>
<comment type="caution">
    <text evidence="11">The sequence shown here is derived from an EMBL/GenBank/DDBJ whole genome shotgun (WGS) entry which is preliminary data.</text>
</comment>
<protein>
    <recommendedName>
        <fullName evidence="9">TRAP transporter small permease protein</fullName>
    </recommendedName>
</protein>
<sequence length="191" mass="21339">MPALLRLSDRLAAVVTLAGKAAGWLAVAMMVVIVFDVVGRRFFHTGSTMLQDLEWHLHGAMFLLAFGFAYLRDAHVRIELLRERWRARPRAWIEIAGIVLFLLPYCGIVIWFGYDFAERAFVRNEGSMGGMGLPHRWIIKSMLPVGFAVMALAGISVLLRLVAVLADRDADGRGRAYLMQEPGVHDDEATT</sequence>
<feature type="transmembrane region" description="Helical" evidence="9">
    <location>
        <begin position="55"/>
        <end position="71"/>
    </location>
</feature>
<comment type="similarity">
    <text evidence="8 9">Belongs to the TRAP transporter small permease family.</text>
</comment>
<comment type="subcellular location">
    <subcellularLocation>
        <location evidence="1 9">Cell inner membrane</location>
        <topology evidence="1 9">Multi-pass membrane protein</topology>
    </subcellularLocation>
</comment>
<evidence type="ECO:0000256" key="4">
    <source>
        <dbReference type="ARBA" id="ARBA00022519"/>
    </source>
</evidence>
<feature type="transmembrane region" description="Helical" evidence="9">
    <location>
        <begin position="12"/>
        <end position="35"/>
    </location>
</feature>
<comment type="function">
    <text evidence="9">Part of the tripartite ATP-independent periplasmic (TRAP) transport system.</text>
</comment>
<evidence type="ECO:0000313" key="11">
    <source>
        <dbReference type="EMBL" id="RDD61499.1"/>
    </source>
</evidence>